<accession>A0ABR0N4M8</accession>
<evidence type="ECO:0000313" key="2">
    <source>
        <dbReference type="Proteomes" id="UP001358586"/>
    </source>
</evidence>
<proteinExistence type="predicted"/>
<name>A0ABR0N4M8_GOSAR</name>
<dbReference type="EMBL" id="JARKNE010000011">
    <property type="protein sequence ID" value="KAK5785509.1"/>
    <property type="molecule type" value="Genomic_DNA"/>
</dbReference>
<sequence>MTTEQWGLFFEIVELTYLEFTLELYSTETRKHRHRHHPRRLFLMEHGERDVLDLAYFIALAIRHLTERHRRGVSSIRPYVTRLARHFGISNTAAQSSSLTLIGQMSPQGISSMLSMRMIEKRCDTYPPQYRLV</sequence>
<keyword evidence="2" id="KW-1185">Reference proteome</keyword>
<comment type="caution">
    <text evidence="1">The sequence shown here is derived from an EMBL/GenBank/DDBJ whole genome shotgun (WGS) entry which is preliminary data.</text>
</comment>
<reference evidence="1 2" key="1">
    <citation type="submission" date="2023-03" db="EMBL/GenBank/DDBJ databases">
        <title>WGS of Gossypium arboreum.</title>
        <authorList>
            <person name="Yu D."/>
        </authorList>
    </citation>
    <scope>NUCLEOTIDE SEQUENCE [LARGE SCALE GENOMIC DNA]</scope>
    <source>
        <tissue evidence="1">Leaf</tissue>
    </source>
</reference>
<organism evidence="1 2">
    <name type="scientific">Gossypium arboreum</name>
    <name type="common">Tree cotton</name>
    <name type="synonym">Gossypium nanking</name>
    <dbReference type="NCBI Taxonomy" id="29729"/>
    <lineage>
        <taxon>Eukaryota</taxon>
        <taxon>Viridiplantae</taxon>
        <taxon>Streptophyta</taxon>
        <taxon>Embryophyta</taxon>
        <taxon>Tracheophyta</taxon>
        <taxon>Spermatophyta</taxon>
        <taxon>Magnoliopsida</taxon>
        <taxon>eudicotyledons</taxon>
        <taxon>Gunneridae</taxon>
        <taxon>Pentapetalae</taxon>
        <taxon>rosids</taxon>
        <taxon>malvids</taxon>
        <taxon>Malvales</taxon>
        <taxon>Malvaceae</taxon>
        <taxon>Malvoideae</taxon>
        <taxon>Gossypium</taxon>
    </lineage>
</organism>
<dbReference type="Proteomes" id="UP001358586">
    <property type="component" value="Chromosome 11"/>
</dbReference>
<gene>
    <name evidence="1" type="ORF">PVK06_040101</name>
</gene>
<protein>
    <submittedName>
        <fullName evidence="1">Uncharacterized protein</fullName>
    </submittedName>
</protein>
<evidence type="ECO:0000313" key="1">
    <source>
        <dbReference type="EMBL" id="KAK5785509.1"/>
    </source>
</evidence>